<keyword evidence="14 17" id="KW-0406">Ion transport</keyword>
<evidence type="ECO:0000259" key="18">
    <source>
        <dbReference type="Pfam" id="PF00122"/>
    </source>
</evidence>
<dbReference type="PROSITE" id="PS00154">
    <property type="entry name" value="ATPASE_E1_E2"/>
    <property type="match status" value="1"/>
</dbReference>
<dbReference type="AlphaFoldDB" id="A0A7J0DB09"/>
<evidence type="ECO:0000313" key="23">
    <source>
        <dbReference type="Proteomes" id="UP000585474"/>
    </source>
</evidence>
<evidence type="ECO:0000256" key="2">
    <source>
        <dbReference type="ARBA" id="ARBA00006124"/>
    </source>
</evidence>
<dbReference type="PANTHER" id="PTHR24093:SF462">
    <property type="entry name" value="CALCIUM-TRANSPORTING ATPASE 11, PLASMA MEMBRANE-TYPE-RELATED"/>
    <property type="match status" value="1"/>
</dbReference>
<evidence type="ECO:0000256" key="12">
    <source>
        <dbReference type="ARBA" id="ARBA00022967"/>
    </source>
</evidence>
<feature type="transmembrane region" description="Helical" evidence="17">
    <location>
        <begin position="964"/>
        <end position="982"/>
    </location>
</feature>
<evidence type="ECO:0000313" key="22">
    <source>
        <dbReference type="EMBL" id="GFS31370.1"/>
    </source>
</evidence>
<dbReference type="SFLD" id="SFLDG00002">
    <property type="entry name" value="C1.7:_P-type_atpase_like"/>
    <property type="match status" value="1"/>
</dbReference>
<comment type="catalytic activity">
    <reaction evidence="16 17">
        <text>Ca(2+)(in) + ATP + H2O = Ca(2+)(out) + ADP + phosphate + H(+)</text>
        <dbReference type="Rhea" id="RHEA:18105"/>
        <dbReference type="ChEBI" id="CHEBI:15377"/>
        <dbReference type="ChEBI" id="CHEBI:15378"/>
        <dbReference type="ChEBI" id="CHEBI:29108"/>
        <dbReference type="ChEBI" id="CHEBI:30616"/>
        <dbReference type="ChEBI" id="CHEBI:43474"/>
        <dbReference type="ChEBI" id="CHEBI:456216"/>
        <dbReference type="EC" id="7.2.2.10"/>
    </reaction>
</comment>
<keyword evidence="12" id="KW-1278">Translocase</keyword>
<dbReference type="OrthoDB" id="10289911at2759"/>
<dbReference type="InterPro" id="IPR044492">
    <property type="entry name" value="P_typ_ATPase_HD_dom"/>
</dbReference>
<dbReference type="NCBIfam" id="TIGR01517">
    <property type="entry name" value="ATPase-IIB_Ca"/>
    <property type="match status" value="1"/>
</dbReference>
<feature type="transmembrane region" description="Helical" evidence="17">
    <location>
        <begin position="793"/>
        <end position="812"/>
    </location>
</feature>
<dbReference type="Proteomes" id="UP000585474">
    <property type="component" value="Unassembled WGS sequence"/>
</dbReference>
<evidence type="ECO:0000259" key="19">
    <source>
        <dbReference type="Pfam" id="PF00689"/>
    </source>
</evidence>
<protein>
    <recommendedName>
        <fullName evidence="17">Calcium-transporting ATPase</fullName>
        <ecNumber evidence="17">7.2.2.10</ecNumber>
    </recommendedName>
</protein>
<evidence type="ECO:0000256" key="7">
    <source>
        <dbReference type="ARBA" id="ARBA00022741"/>
    </source>
</evidence>
<keyword evidence="10" id="KW-0460">Magnesium</keyword>
<dbReference type="Pfam" id="PF00689">
    <property type="entry name" value="Cation_ATPase_C"/>
    <property type="match status" value="1"/>
</dbReference>
<comment type="similarity">
    <text evidence="2 17">Belongs to the cation transport ATPase (P-type) (TC 3.A.3) family. Type IIB subfamily.</text>
</comment>
<dbReference type="SUPFAM" id="SSF81660">
    <property type="entry name" value="Metal cation-transporting ATPase, ATP-binding domain N"/>
    <property type="match status" value="1"/>
</dbReference>
<keyword evidence="11" id="KW-0112">Calmodulin-binding</keyword>
<dbReference type="Pfam" id="PF00122">
    <property type="entry name" value="E1-E2_ATPase"/>
    <property type="match status" value="1"/>
</dbReference>
<dbReference type="Gene3D" id="1.20.1110.10">
    <property type="entry name" value="Calcium-transporting ATPase, transmembrane domain"/>
    <property type="match status" value="1"/>
</dbReference>
<evidence type="ECO:0000256" key="8">
    <source>
        <dbReference type="ARBA" id="ARBA00022837"/>
    </source>
</evidence>
<evidence type="ECO:0000259" key="21">
    <source>
        <dbReference type="Pfam" id="PF12515"/>
    </source>
</evidence>
<dbReference type="GO" id="GO:0005886">
    <property type="term" value="C:plasma membrane"/>
    <property type="evidence" value="ECO:0007669"/>
    <property type="project" value="TreeGrafter"/>
</dbReference>
<dbReference type="InterPro" id="IPR018303">
    <property type="entry name" value="ATPase_P-typ_P_site"/>
</dbReference>
<dbReference type="Gene3D" id="3.40.1110.10">
    <property type="entry name" value="Calcium-transporting ATPase, cytoplasmic domain N"/>
    <property type="match status" value="1"/>
</dbReference>
<feature type="transmembrane region" description="Helical" evidence="17">
    <location>
        <begin position="938"/>
        <end position="958"/>
    </location>
</feature>
<dbReference type="GO" id="GO:0005516">
    <property type="term" value="F:calmodulin binding"/>
    <property type="evidence" value="ECO:0007669"/>
    <property type="project" value="UniProtKB-KW"/>
</dbReference>
<feature type="transmembrane region" description="Helical" evidence="17">
    <location>
        <begin position="857"/>
        <end position="882"/>
    </location>
</feature>
<dbReference type="InterPro" id="IPR023298">
    <property type="entry name" value="ATPase_P-typ_TM_dom_sf"/>
</dbReference>
<dbReference type="Pfam" id="PF00690">
    <property type="entry name" value="Cation_ATPase_N"/>
    <property type="match status" value="1"/>
</dbReference>
<evidence type="ECO:0000256" key="6">
    <source>
        <dbReference type="ARBA" id="ARBA00022723"/>
    </source>
</evidence>
<dbReference type="Pfam" id="PF12515">
    <property type="entry name" value="CaATP_NAI"/>
    <property type="match status" value="1"/>
</dbReference>
<name>A0A7J0DB09_9ERIC</name>
<dbReference type="PANTHER" id="PTHR24093">
    <property type="entry name" value="CATION TRANSPORTING ATPASE"/>
    <property type="match status" value="1"/>
</dbReference>
<reference evidence="23" key="1">
    <citation type="submission" date="2019-07" db="EMBL/GenBank/DDBJ databases">
        <title>De Novo Assembly of kiwifruit Actinidia rufa.</title>
        <authorList>
            <person name="Sugita-Konishi S."/>
            <person name="Sato K."/>
            <person name="Mori E."/>
            <person name="Abe Y."/>
            <person name="Kisaki G."/>
            <person name="Hamano K."/>
            <person name="Suezawa K."/>
            <person name="Otani M."/>
            <person name="Fukuda T."/>
            <person name="Manabe T."/>
            <person name="Gomi K."/>
            <person name="Tabuchi M."/>
            <person name="Akimitsu K."/>
            <person name="Kataoka I."/>
        </authorList>
    </citation>
    <scope>NUCLEOTIDE SEQUENCE [LARGE SCALE GENOMIC DNA]</scope>
    <source>
        <strain evidence="23">cv. Fuchu</strain>
    </source>
</reference>
<accession>A0A7J0DB09</accession>
<evidence type="ECO:0000259" key="20">
    <source>
        <dbReference type="Pfam" id="PF00690"/>
    </source>
</evidence>
<keyword evidence="5 17" id="KW-0812">Transmembrane</keyword>
<feature type="domain" description="Cation-transporting P-type ATPase C-terminal" evidence="19">
    <location>
        <begin position="813"/>
        <end position="980"/>
    </location>
</feature>
<comment type="subcellular location">
    <subcellularLocation>
        <location evidence="1 17">Membrane</location>
        <topology evidence="1 17">Multi-pass membrane protein</topology>
    </subcellularLocation>
</comment>
<evidence type="ECO:0000256" key="4">
    <source>
        <dbReference type="ARBA" id="ARBA00022568"/>
    </source>
</evidence>
<evidence type="ECO:0000256" key="10">
    <source>
        <dbReference type="ARBA" id="ARBA00022842"/>
    </source>
</evidence>
<dbReference type="GO" id="GO:0046872">
    <property type="term" value="F:metal ion binding"/>
    <property type="evidence" value="ECO:0007669"/>
    <property type="project" value="UniProtKB-KW"/>
</dbReference>
<dbReference type="EMBL" id="BJWL01000144">
    <property type="protein sequence ID" value="GFS31370.1"/>
    <property type="molecule type" value="Genomic_DNA"/>
</dbReference>
<evidence type="ECO:0000256" key="14">
    <source>
        <dbReference type="ARBA" id="ARBA00023065"/>
    </source>
</evidence>
<feature type="transmembrane region" description="Helical" evidence="17">
    <location>
        <begin position="348"/>
        <end position="368"/>
    </location>
</feature>
<keyword evidence="9 17" id="KW-0067">ATP-binding</keyword>
<feature type="domain" description="P-type ATPase A" evidence="18">
    <location>
        <begin position="237"/>
        <end position="334"/>
    </location>
</feature>
<feature type="transmembrane region" description="Helical" evidence="17">
    <location>
        <begin position="894"/>
        <end position="912"/>
    </location>
</feature>
<evidence type="ECO:0000256" key="3">
    <source>
        <dbReference type="ARBA" id="ARBA00022448"/>
    </source>
</evidence>
<dbReference type="InterPro" id="IPR036412">
    <property type="entry name" value="HAD-like_sf"/>
</dbReference>
<dbReference type="InterPro" id="IPR004014">
    <property type="entry name" value="ATPase_P-typ_cation-transptr_N"/>
</dbReference>
<evidence type="ECO:0000256" key="11">
    <source>
        <dbReference type="ARBA" id="ARBA00022860"/>
    </source>
</evidence>
<dbReference type="InterPro" id="IPR059000">
    <property type="entry name" value="ATPase_P-type_domA"/>
</dbReference>
<feature type="domain" description="Cation-transporting P-type ATPase N-terminal" evidence="20">
    <location>
        <begin position="118"/>
        <end position="184"/>
    </location>
</feature>
<dbReference type="InterPro" id="IPR006068">
    <property type="entry name" value="ATPase_P-typ_cation-transptr_C"/>
</dbReference>
<proteinExistence type="inferred from homology"/>
<feature type="transmembrane region" description="Helical" evidence="17">
    <location>
        <begin position="818"/>
        <end position="836"/>
    </location>
</feature>
<feature type="domain" description="Calcium-transporting P-type ATPase N-terminal autoinhibitory" evidence="21">
    <location>
        <begin position="5"/>
        <end position="49"/>
    </location>
</feature>
<evidence type="ECO:0000256" key="13">
    <source>
        <dbReference type="ARBA" id="ARBA00022989"/>
    </source>
</evidence>
<dbReference type="Pfam" id="PF13246">
    <property type="entry name" value="Cation_ATPase"/>
    <property type="match status" value="1"/>
</dbReference>
<dbReference type="SUPFAM" id="SSF81653">
    <property type="entry name" value="Calcium ATPase, transduction domain A"/>
    <property type="match status" value="1"/>
</dbReference>
<dbReference type="GO" id="GO:0016887">
    <property type="term" value="F:ATP hydrolysis activity"/>
    <property type="evidence" value="ECO:0007669"/>
    <property type="project" value="InterPro"/>
</dbReference>
<dbReference type="SUPFAM" id="SSF81665">
    <property type="entry name" value="Calcium ATPase, transmembrane domain M"/>
    <property type="match status" value="1"/>
</dbReference>
<dbReference type="InterPro" id="IPR008250">
    <property type="entry name" value="ATPase_P-typ_transduc_dom_A_sf"/>
</dbReference>
<evidence type="ECO:0000256" key="1">
    <source>
        <dbReference type="ARBA" id="ARBA00004141"/>
    </source>
</evidence>
<dbReference type="Gene3D" id="2.70.150.10">
    <property type="entry name" value="Calcium-transporting ATPase, cytoplasmic transduction domain A"/>
    <property type="match status" value="1"/>
</dbReference>
<dbReference type="FunFam" id="2.70.150.10:FF:000006">
    <property type="entry name" value="Calcium-transporting ATPase"/>
    <property type="match status" value="1"/>
</dbReference>
<keyword evidence="4 17" id="KW-0109">Calcium transport</keyword>
<keyword evidence="23" id="KW-1185">Reference proteome</keyword>
<keyword evidence="7 17" id="KW-0547">Nucleotide-binding</keyword>
<gene>
    <name evidence="22" type="ORF">Acr_00g0016940</name>
</gene>
<dbReference type="GO" id="GO:0005388">
    <property type="term" value="F:P-type calcium transporter activity"/>
    <property type="evidence" value="ECO:0007669"/>
    <property type="project" value="UniProtKB-EC"/>
</dbReference>
<dbReference type="SFLD" id="SFLDF00027">
    <property type="entry name" value="p-type_atpase"/>
    <property type="match status" value="1"/>
</dbReference>
<dbReference type="SUPFAM" id="SSF56784">
    <property type="entry name" value="HAD-like"/>
    <property type="match status" value="1"/>
</dbReference>
<dbReference type="EC" id="7.2.2.10" evidence="17"/>
<dbReference type="Gene3D" id="1.20.5.170">
    <property type="match status" value="1"/>
</dbReference>
<dbReference type="InterPro" id="IPR001757">
    <property type="entry name" value="P_typ_ATPase"/>
</dbReference>
<dbReference type="InterPro" id="IPR024750">
    <property type="entry name" value="Ca_ATPase_N_dom"/>
</dbReference>
<evidence type="ECO:0000256" key="9">
    <source>
        <dbReference type="ARBA" id="ARBA00022840"/>
    </source>
</evidence>
<keyword evidence="8 17" id="KW-0106">Calcium</keyword>
<feature type="transmembrane region" description="Helical" evidence="17">
    <location>
        <begin position="174"/>
        <end position="195"/>
    </location>
</feature>
<feature type="transmembrane region" description="Helical" evidence="17">
    <location>
        <begin position="201"/>
        <end position="224"/>
    </location>
</feature>
<dbReference type="PRINTS" id="PR00121">
    <property type="entry name" value="NAKATPASE"/>
</dbReference>
<organism evidence="22 23">
    <name type="scientific">Actinidia rufa</name>
    <dbReference type="NCBI Taxonomy" id="165716"/>
    <lineage>
        <taxon>Eukaryota</taxon>
        <taxon>Viridiplantae</taxon>
        <taxon>Streptophyta</taxon>
        <taxon>Embryophyta</taxon>
        <taxon>Tracheophyta</taxon>
        <taxon>Spermatophyta</taxon>
        <taxon>Magnoliopsida</taxon>
        <taxon>eudicotyledons</taxon>
        <taxon>Gunneridae</taxon>
        <taxon>Pentapetalae</taxon>
        <taxon>asterids</taxon>
        <taxon>Ericales</taxon>
        <taxon>Actinidiaceae</taxon>
        <taxon>Actinidia</taxon>
    </lineage>
</organism>
<dbReference type="InterPro" id="IPR006408">
    <property type="entry name" value="P-type_ATPase_IIB"/>
</dbReference>
<dbReference type="SFLD" id="SFLDS00003">
    <property type="entry name" value="Haloacid_Dehalogenase"/>
    <property type="match status" value="1"/>
</dbReference>
<dbReference type="NCBIfam" id="TIGR01494">
    <property type="entry name" value="ATPase_P-type"/>
    <property type="match status" value="2"/>
</dbReference>
<comment type="caution">
    <text evidence="22">The sequence shown here is derived from an EMBL/GenBank/DDBJ whole genome shotgun (WGS) entry which is preliminary data.</text>
</comment>
<dbReference type="PRINTS" id="PR00119">
    <property type="entry name" value="CATATPASE"/>
</dbReference>
<evidence type="ECO:0000256" key="5">
    <source>
        <dbReference type="ARBA" id="ARBA00022692"/>
    </source>
</evidence>
<evidence type="ECO:0000256" key="16">
    <source>
        <dbReference type="ARBA" id="ARBA00048694"/>
    </source>
</evidence>
<keyword evidence="6" id="KW-0479">Metal-binding</keyword>
<dbReference type="InterPro" id="IPR023299">
    <property type="entry name" value="ATPase_P-typ_cyto_dom_N"/>
</dbReference>
<sequence>MEAYLREEFIIPAKNPSVEVLGSWRKLCGIVKNRWRRFRYTANLSKRRQAEDMRRRNRVKKMKCTAVLNSKGYPKSFVREMYQPPEEVSKTGFEIDADMLSSIVISRNSYYLKEFFGFEGIARCLNASLDTGVSTTDRPSLSVRKEIFGSNTYDDKPHKSFWTFPWDAFHDMKLVFLLVCAVVSVILGTTIGGWPEGITDGLGIMLCILLVVGIVAISDYKLYLQLQDLDEQKKKTFMHVTRDGKKQKCSIFDLVVGDVVHLMIGDIVPADGLFFSHSSLLVDESSLTGESESVNVNEENPFLFKGTKVQDGSGKMLVASVGMRTYWGSLIATMRQSGENKTPPQVKLFSLMTFLVLTAGLVFGKALHNEFLDWSITDALKVLNFVTIAVTVLVAGVPEGMLLGEKLILAFVARKLMNKRALLKHISSFETMASVTSICTDKTGTLTTNHMVVDRLFVCDEVIMKKDAADFLKSAKCKGVSDILLHSVFLNCDVSQRKDGMKTVSDCPTESALLGFAQFLGGHYDDILHKFKVLRKKPFDSFRKRREVCVACPEFGVRMFCIGAAEVILRECTKIVCNNGESVHFSEDHKEKVQDINNEFCCGALRTLCLAFRDGDDSCGDYTLIAILGISNPVRPKVESVVQAYLAAGISVRMVTGDNINTAKAIARECGILSDDGLAIEASDLHSIGLKRLEEIIPKIQVVARCSPDDKSNLVTQLSKLGQVVGVIGDGTNDAPALRAAHVGLAMGIAGTEVAREGADVVLMDDNFTNLLNLVKWGRFCCRHIQQLVQFQLTISVVAVVFNFVSACISGFTPLTALQLLWVKMISDILCVLVLVTKLQRDQLEDRALVGRNKKGFTIPIWSNISGQTIYQLAILLILTLYGKRLLKLSDEDAGRVLHTVIFNTFVLFQFFNEINYQEVEKINVFCGMLNSRHSMTVIAAIVIVQVVAVEFLGPFAHIKPLGWRLWIASILIGFASMRIFVRLKCITSSKLRLTIFSWKGYHFSKGRACRMKKVG</sequence>
<evidence type="ECO:0000256" key="15">
    <source>
        <dbReference type="ARBA" id="ARBA00023136"/>
    </source>
</evidence>
<feature type="transmembrane region" description="Helical" evidence="17">
    <location>
        <begin position="388"/>
        <end position="413"/>
    </location>
</feature>
<dbReference type="GO" id="GO:0005524">
    <property type="term" value="F:ATP binding"/>
    <property type="evidence" value="ECO:0007669"/>
    <property type="project" value="UniProtKB-KW"/>
</dbReference>
<evidence type="ECO:0000256" key="17">
    <source>
        <dbReference type="RuleBase" id="RU361146"/>
    </source>
</evidence>
<keyword evidence="15 17" id="KW-0472">Membrane</keyword>
<dbReference type="Gene3D" id="3.40.50.1000">
    <property type="entry name" value="HAD superfamily/HAD-like"/>
    <property type="match status" value="1"/>
</dbReference>
<keyword evidence="3 17" id="KW-0813">Transport</keyword>
<comment type="function">
    <text evidence="17">Catalyzes the hydrolysis of ATP coupled with the transport of calcium.</text>
</comment>
<dbReference type="PROSITE" id="PS01229">
    <property type="entry name" value="COF_2"/>
    <property type="match status" value="1"/>
</dbReference>
<dbReference type="InterPro" id="IPR023214">
    <property type="entry name" value="HAD_sf"/>
</dbReference>
<keyword evidence="13 17" id="KW-1133">Transmembrane helix</keyword>